<accession>A0ABV3Z3M5</accession>
<keyword evidence="1" id="KW-0472">Membrane</keyword>
<dbReference type="RefSeq" id="WP_369312564.1">
    <property type="nucleotide sequence ID" value="NZ_JBEHZE010000001.1"/>
</dbReference>
<evidence type="ECO:0000313" key="2">
    <source>
        <dbReference type="EMBL" id="MEX6632639.1"/>
    </source>
</evidence>
<keyword evidence="1" id="KW-0812">Transmembrane</keyword>
<gene>
    <name evidence="2" type="ORF">ABFZ84_03675</name>
</gene>
<dbReference type="Proteomes" id="UP001560685">
    <property type="component" value="Unassembled WGS sequence"/>
</dbReference>
<protein>
    <submittedName>
        <fullName evidence="2">Uncharacterized protein</fullName>
    </submittedName>
</protein>
<evidence type="ECO:0000256" key="1">
    <source>
        <dbReference type="SAM" id="Phobius"/>
    </source>
</evidence>
<feature type="transmembrane region" description="Helical" evidence="1">
    <location>
        <begin position="39"/>
        <end position="58"/>
    </location>
</feature>
<keyword evidence="1" id="KW-1133">Transmembrane helix</keyword>
<dbReference type="EMBL" id="JBEHZE010000001">
    <property type="protein sequence ID" value="MEX6632639.1"/>
    <property type="molecule type" value="Genomic_DNA"/>
</dbReference>
<name>A0ABV3Z3M5_9PROT</name>
<feature type="transmembrane region" description="Helical" evidence="1">
    <location>
        <begin position="6"/>
        <end position="27"/>
    </location>
</feature>
<organism evidence="2 3">
    <name type="scientific">Hyphococcus lacteus</name>
    <dbReference type="NCBI Taxonomy" id="3143536"/>
    <lineage>
        <taxon>Bacteria</taxon>
        <taxon>Pseudomonadati</taxon>
        <taxon>Pseudomonadota</taxon>
        <taxon>Alphaproteobacteria</taxon>
        <taxon>Parvularculales</taxon>
        <taxon>Parvularculaceae</taxon>
        <taxon>Hyphococcus</taxon>
    </lineage>
</organism>
<evidence type="ECO:0000313" key="3">
    <source>
        <dbReference type="Proteomes" id="UP001560685"/>
    </source>
</evidence>
<comment type="caution">
    <text evidence="2">The sequence shown here is derived from an EMBL/GenBank/DDBJ whole genome shotgun (WGS) entry which is preliminary data.</text>
</comment>
<keyword evidence="3" id="KW-1185">Reference proteome</keyword>
<proteinExistence type="predicted"/>
<reference evidence="2 3" key="1">
    <citation type="submission" date="2024-05" db="EMBL/GenBank/DDBJ databases">
        <title>Three bacterial strains, DH-69, EH-24, and ECK-19 isolated from coastal sediments.</title>
        <authorList>
            <person name="Ye Y.-Q."/>
            <person name="Du Z.-J."/>
        </authorList>
    </citation>
    <scope>NUCLEOTIDE SEQUENCE [LARGE SCALE GENOMIC DNA]</scope>
    <source>
        <strain evidence="2 3">ECK-19</strain>
    </source>
</reference>
<sequence>MSQPVIMAAIVATIIATVGLWWFRLILPVVRKQPKTTRMGVYALVWLAYFILTMMVIGRNAAGAA</sequence>